<dbReference type="Pfam" id="PF02922">
    <property type="entry name" value="CBM_48"/>
    <property type="match status" value="1"/>
</dbReference>
<dbReference type="SUPFAM" id="SSF51445">
    <property type="entry name" value="(Trans)glycosidases"/>
    <property type="match status" value="1"/>
</dbReference>
<feature type="domain" description="Glycosyl hydrolase family 13 catalytic" evidence="2">
    <location>
        <begin position="174"/>
        <end position="544"/>
    </location>
</feature>
<sequence length="642" mass="74635">MPTETTTSDLKNSDSTQTQYKTIEAALPKDLLDGINYDETDNTKVTLVLFAPEKQFVHVIGDFNNWTISDAFLMKKDSLKNRFWLELTNLTPQSNHMYQYFVDATIKIADPYSTIVLTEWNDQHINAVTYPNLPAYPTGKTNHHVTLLRTGDAEYNWQIHNFTPPQKTDLVIYELLIRDFDALHSFDALKSRLDYLENLGINAIELMPINEFDGNESWGYNPSFHMALDKYYGTQNAFKNLVDACHRRGIAVILDVVFNHASGQNPYYRLWNTDNGNYSGKATTKNPFFNKIPKHAYNVFNDFNHSTTATREYVKRITQFWIDEYKIDGFRWDLTKGFTQNCSENNERCTGRFQQDRVDVLKTYADYQWDKKDDFYIIFEHLGDITEENEWANYRINEGKGIMLWNNLNGLYNNATTSIHSKGKSNFENISYKKKGFAQAKSAISYMESHDEERMMYRNLHFGKSNKNYNVKLINTALKRMELAGAFFFTIPGPKMIWQFSELGYDISIDENGRTGNKPIHWEYFENPNRKNIYNTWAKLIRLKQNEPIFKTTNLKVDTNKKSGLKRIHLTLSNATSKQIKNLTIIGNFGITTQNINPSFQQTGTWYNILDKNTPLEVTNTKALITLAPGEFIIYSDKPYHQ</sequence>
<dbReference type="Proteomes" id="UP001589590">
    <property type="component" value="Unassembled WGS sequence"/>
</dbReference>
<keyword evidence="4" id="KW-1185">Reference proteome</keyword>
<dbReference type="PANTHER" id="PTHR43002">
    <property type="entry name" value="GLYCOGEN DEBRANCHING ENZYME"/>
    <property type="match status" value="1"/>
</dbReference>
<protein>
    <submittedName>
        <fullName evidence="3">Alpha-amylase family glycosyl hydrolase</fullName>
    </submittedName>
</protein>
<dbReference type="Gene3D" id="3.20.20.80">
    <property type="entry name" value="Glycosidases"/>
    <property type="match status" value="1"/>
</dbReference>
<gene>
    <name evidence="3" type="ORF">ACFFU1_01205</name>
</gene>
<evidence type="ECO:0000256" key="1">
    <source>
        <dbReference type="ARBA" id="ARBA00008061"/>
    </source>
</evidence>
<dbReference type="CDD" id="cd11350">
    <property type="entry name" value="AmyAc_4"/>
    <property type="match status" value="1"/>
</dbReference>
<comment type="similarity">
    <text evidence="1">Belongs to the glycosyl hydrolase 13 family.</text>
</comment>
<evidence type="ECO:0000313" key="3">
    <source>
        <dbReference type="EMBL" id="MFB9103499.1"/>
    </source>
</evidence>
<dbReference type="InterPro" id="IPR017853">
    <property type="entry name" value="GH"/>
</dbReference>
<name>A0ABV5GV53_9FLAO</name>
<dbReference type="Pfam" id="PF00128">
    <property type="entry name" value="Alpha-amylase"/>
    <property type="match status" value="2"/>
</dbReference>
<organism evidence="3 4">
    <name type="scientific">Algibacter miyuki</name>
    <dbReference type="NCBI Taxonomy" id="1306933"/>
    <lineage>
        <taxon>Bacteria</taxon>
        <taxon>Pseudomonadati</taxon>
        <taxon>Bacteroidota</taxon>
        <taxon>Flavobacteriia</taxon>
        <taxon>Flavobacteriales</taxon>
        <taxon>Flavobacteriaceae</taxon>
        <taxon>Algibacter</taxon>
    </lineage>
</organism>
<proteinExistence type="inferred from homology"/>
<dbReference type="SMART" id="SM00642">
    <property type="entry name" value="Aamy"/>
    <property type="match status" value="1"/>
</dbReference>
<evidence type="ECO:0000259" key="2">
    <source>
        <dbReference type="SMART" id="SM00642"/>
    </source>
</evidence>
<dbReference type="InterPro" id="IPR004193">
    <property type="entry name" value="Glyco_hydro_13_N"/>
</dbReference>
<dbReference type="InterPro" id="IPR013783">
    <property type="entry name" value="Ig-like_fold"/>
</dbReference>
<dbReference type="InterPro" id="IPR006047">
    <property type="entry name" value="GH13_cat_dom"/>
</dbReference>
<dbReference type="GO" id="GO:0016787">
    <property type="term" value="F:hydrolase activity"/>
    <property type="evidence" value="ECO:0007669"/>
    <property type="project" value="UniProtKB-KW"/>
</dbReference>
<evidence type="ECO:0000313" key="4">
    <source>
        <dbReference type="Proteomes" id="UP001589590"/>
    </source>
</evidence>
<dbReference type="EMBL" id="JBHMFA010000001">
    <property type="protein sequence ID" value="MFB9103499.1"/>
    <property type="molecule type" value="Genomic_DNA"/>
</dbReference>
<accession>A0ABV5GV53</accession>
<dbReference type="InterPro" id="IPR014756">
    <property type="entry name" value="Ig_E-set"/>
</dbReference>
<reference evidence="3 4" key="1">
    <citation type="submission" date="2024-09" db="EMBL/GenBank/DDBJ databases">
        <authorList>
            <person name="Sun Q."/>
            <person name="Mori K."/>
        </authorList>
    </citation>
    <scope>NUCLEOTIDE SEQUENCE [LARGE SCALE GENOMIC DNA]</scope>
    <source>
        <strain evidence="3 4">CECT 8300</strain>
    </source>
</reference>
<keyword evidence="3" id="KW-0378">Hydrolase</keyword>
<dbReference type="Gene3D" id="2.60.40.10">
    <property type="entry name" value="Immunoglobulins"/>
    <property type="match status" value="1"/>
</dbReference>
<dbReference type="RefSeq" id="WP_290269094.1">
    <property type="nucleotide sequence ID" value="NZ_JAUFQP010000007.1"/>
</dbReference>
<comment type="caution">
    <text evidence="3">The sequence shown here is derived from an EMBL/GenBank/DDBJ whole genome shotgun (WGS) entry which is preliminary data.</text>
</comment>
<dbReference type="SUPFAM" id="SSF81296">
    <property type="entry name" value="E set domains"/>
    <property type="match status" value="1"/>
</dbReference>